<reference evidence="14" key="2">
    <citation type="submission" date="2025-08" db="UniProtKB">
        <authorList>
            <consortium name="RefSeq"/>
        </authorList>
    </citation>
    <scope>IDENTIFICATION</scope>
    <source>
        <strain evidence="14">J_2021</strain>
        <tissue evidence="14">Erythrocytes</tissue>
    </source>
</reference>
<feature type="coiled-coil region" evidence="10">
    <location>
        <begin position="336"/>
        <end position="719"/>
    </location>
</feature>
<feature type="compositionally biased region" description="Low complexity" evidence="11">
    <location>
        <begin position="15"/>
        <end position="28"/>
    </location>
</feature>
<comment type="subcellular location">
    <subcellularLocation>
        <location evidence="1">Cytoplasm</location>
        <location evidence="1">Cytoskeleton</location>
    </subcellularLocation>
    <subcellularLocation>
        <location evidence="9">Presynapse</location>
    </subcellularLocation>
</comment>
<dbReference type="Gene3D" id="1.20.5.2440">
    <property type="match status" value="1"/>
</dbReference>
<evidence type="ECO:0000256" key="5">
    <source>
        <dbReference type="ARBA" id="ARBA00023018"/>
    </source>
</evidence>
<keyword evidence="2" id="KW-0813">Transport</keyword>
<accession>A0A8J0UVE4</accession>
<dbReference type="RefSeq" id="XP_018110325.1">
    <property type="nucleotide sequence ID" value="XM_018254836.2"/>
</dbReference>
<feature type="region of interest" description="Disordered" evidence="11">
    <location>
        <begin position="723"/>
        <end position="761"/>
    </location>
</feature>
<evidence type="ECO:0000256" key="10">
    <source>
        <dbReference type="SAM" id="Coils"/>
    </source>
</evidence>
<dbReference type="GO" id="GO:0098882">
    <property type="term" value="F:structural constituent of presynaptic active zone"/>
    <property type="evidence" value="ECO:0007669"/>
    <property type="project" value="TreeGrafter"/>
</dbReference>
<dbReference type="Xenbase" id="XB-GENE-17339144">
    <property type="gene designation" value="erc1.S"/>
</dbReference>
<dbReference type="InterPro" id="IPR037245">
    <property type="entry name" value="FIP-RBD_C_sf"/>
</dbReference>
<feature type="domain" description="FIP-RBD" evidence="12">
    <location>
        <begin position="1018"/>
        <end position="1080"/>
    </location>
</feature>
<dbReference type="GO" id="GO:0030424">
    <property type="term" value="C:axon"/>
    <property type="evidence" value="ECO:0007669"/>
    <property type="project" value="UniProtKB-SubCell"/>
</dbReference>
<keyword evidence="8" id="KW-0966">Cell projection</keyword>
<dbReference type="InterPro" id="IPR019323">
    <property type="entry name" value="ELKS/CAST"/>
</dbReference>
<dbReference type="Gene3D" id="1.10.287.1490">
    <property type="match status" value="1"/>
</dbReference>
<keyword evidence="13" id="KW-1185">Reference proteome</keyword>
<proteinExistence type="predicted"/>
<feature type="region of interest" description="Disordered" evidence="11">
    <location>
        <begin position="816"/>
        <end position="839"/>
    </location>
</feature>
<dbReference type="AGR" id="Xenbase:XB-GENE-17339144"/>
<keyword evidence="5" id="KW-0770">Synapse</keyword>
<dbReference type="AlphaFoldDB" id="A0A8J0UVE4"/>
<dbReference type="PROSITE" id="PS51511">
    <property type="entry name" value="FIP_RBD"/>
    <property type="match status" value="1"/>
</dbReference>
<dbReference type="PANTHER" id="PTHR18861:SF1">
    <property type="entry name" value="ELKS_RAB6-INTERACTING_CAST FAMILY MEMBER 1"/>
    <property type="match status" value="1"/>
</dbReference>
<sequence length="1088" mass="124765">MYGSSRSVGKVESTSQSPGRSPRLPRSPRLGHRRTNSTGGSSGGTPGGGSGKTLSMENIQSLNAAYATASPMYLSDHENIGSDTPKSTMTLGRSGGRLPYGVRMTAMGSSPNITTSGVASDTIAFGDHHLTPVSMASTVPHSLRQAQNNTIMDLQAQLKEVLRENDLLRKDVEVKESKLSSSMNSIKTFWSPELKKERALRKDEVSKINVWKEQYRVVQEESQHLHMSIQAMQDELRIQRDLNQLFQQDNLGRLKEPFTGELTEDNFRLLHVEHDRQAKELFLLHKTLEEMELRIDTQKQTLNARDESIKKLLEMLQSKGIPNKVMEEDHERTRRLAEAEMHVHHLDSLLEQKEKENNILREELHRRFENAPDSAKTKALQTVIEMKDSKITSMERGLRDMEEEIHMLKSNGALSTEEREEEMKQMEVYRSHSKFMKNKVEQLKEELSAKEIQAEDLRKRTSALQTELSSIGQVKQELSRKDTELLALQTKLETLTNQFSDSKQHVEVLKESLTAKEQRAAILQTEVDALRLRLEEKETMLNKKTKQIQEMSEEKGTLSGEIHDLKDMLDVKERKVNVLQKKIENLQEQLRDKEKQLGSLKDRVKSLQADTTNTDTALTTLEEALAEKERIIERLKDQRDRDEREKQEELESSKKELKDLREKVSVLQGDLSEKESSLLDLKEHASTLASSGLKKDSRLKTLEIALEQRKEECLKLESQLRKHSDGLPHTGKAAHEAAQEAKSSPEMNELEREVTRYREEAGKSQAEVDRLLDILKEMENEKNEKDTKIAELESITSRQNKDQNKKVATLKHKEQVEKKKNAQLLDEARRREDNLTDSSQQLQVEELMSAMEKVKHELESMKAKLSSTQHSLAEKEIHLTNLRAERRKHLEEVLEMKQEALLAAISEKDANIALLELSSSKKKKTQDEVASLKREKDRLVQQLKQQTQNRMKLMADNYEGDHMKSCGHSNQINHKPSPDQMIQPLIELDQNRSKLKLYIGHLTALCQDRDPQILQELHPPAAYYLEDNQAAWEQRLQKMTTEELTQELEKCEHESAELQEFANAILQQIADHCPDILEQVVNALEESS</sequence>
<dbReference type="Pfam" id="PF09457">
    <property type="entry name" value="RBD-FIP"/>
    <property type="match status" value="1"/>
</dbReference>
<evidence type="ECO:0000256" key="2">
    <source>
        <dbReference type="ARBA" id="ARBA00022448"/>
    </source>
</evidence>
<dbReference type="CTD" id="108712575"/>
<dbReference type="SUPFAM" id="SSF90257">
    <property type="entry name" value="Myosin rod fragments"/>
    <property type="match status" value="1"/>
</dbReference>
<evidence type="ECO:0000256" key="6">
    <source>
        <dbReference type="ARBA" id="ARBA00023054"/>
    </source>
</evidence>
<protein>
    <submittedName>
        <fullName evidence="14">ELKS/Rab6-interacting/CAST family member 1 isoform X6</fullName>
    </submittedName>
</protein>
<evidence type="ECO:0000313" key="15">
    <source>
        <dbReference type="Xenbase" id="XB-GENE-17339144"/>
    </source>
</evidence>
<dbReference type="GO" id="GO:0048167">
    <property type="term" value="P:regulation of synaptic plasticity"/>
    <property type="evidence" value="ECO:0007669"/>
    <property type="project" value="TreeGrafter"/>
</dbReference>
<evidence type="ECO:0000313" key="13">
    <source>
        <dbReference type="Proteomes" id="UP000186698"/>
    </source>
</evidence>
<dbReference type="OrthoDB" id="2019763at2759"/>
<dbReference type="Proteomes" id="UP000186698">
    <property type="component" value="Chromosome 3S"/>
</dbReference>
<keyword evidence="6 10" id="KW-0175">Coiled coil</keyword>
<keyword evidence="4" id="KW-0597">Phosphoprotein</keyword>
<evidence type="ECO:0000256" key="1">
    <source>
        <dbReference type="ARBA" id="ARBA00004245"/>
    </source>
</evidence>
<dbReference type="SUPFAM" id="SSF144270">
    <property type="entry name" value="Eferin C-derminal domain-like"/>
    <property type="match status" value="1"/>
</dbReference>
<feature type="coiled-coil region" evidence="10">
    <location>
        <begin position="144"/>
        <end position="178"/>
    </location>
</feature>
<dbReference type="GeneID" id="108712575"/>
<keyword evidence="3" id="KW-0963">Cytoplasm</keyword>
<evidence type="ECO:0000256" key="9">
    <source>
        <dbReference type="ARBA" id="ARBA00034106"/>
    </source>
</evidence>
<name>A0A8J0UVE4_XENLA</name>
<dbReference type="InterPro" id="IPR019018">
    <property type="entry name" value="Rab-bd_FIP-RBD"/>
</dbReference>
<dbReference type="PANTHER" id="PTHR18861">
    <property type="entry name" value="ELKS/RAB6-INTERACTING/CAST PROTEIN"/>
    <property type="match status" value="1"/>
</dbReference>
<evidence type="ECO:0000256" key="3">
    <source>
        <dbReference type="ARBA" id="ARBA00022490"/>
    </source>
</evidence>
<evidence type="ECO:0000256" key="11">
    <source>
        <dbReference type="SAM" id="MobiDB-lite"/>
    </source>
</evidence>
<evidence type="ECO:0000259" key="12">
    <source>
        <dbReference type="PROSITE" id="PS51511"/>
    </source>
</evidence>
<evidence type="ECO:0000256" key="8">
    <source>
        <dbReference type="ARBA" id="ARBA00023273"/>
    </source>
</evidence>
<evidence type="ECO:0000256" key="4">
    <source>
        <dbReference type="ARBA" id="ARBA00022553"/>
    </source>
</evidence>
<gene>
    <name evidence="14 15" type="primary">erc1.S</name>
</gene>
<evidence type="ECO:0000313" key="14">
    <source>
        <dbReference type="RefSeq" id="XP_018110325.1"/>
    </source>
</evidence>
<feature type="compositionally biased region" description="Basic and acidic residues" evidence="11">
    <location>
        <begin position="816"/>
        <end position="834"/>
    </location>
</feature>
<organism evidence="13 14">
    <name type="scientific">Xenopus laevis</name>
    <name type="common">African clawed frog</name>
    <dbReference type="NCBI Taxonomy" id="8355"/>
    <lineage>
        <taxon>Eukaryota</taxon>
        <taxon>Metazoa</taxon>
        <taxon>Chordata</taxon>
        <taxon>Craniata</taxon>
        <taxon>Vertebrata</taxon>
        <taxon>Euteleostomi</taxon>
        <taxon>Amphibia</taxon>
        <taxon>Batrachia</taxon>
        <taxon>Anura</taxon>
        <taxon>Pipoidea</taxon>
        <taxon>Pipidae</taxon>
        <taxon>Xenopodinae</taxon>
        <taxon>Xenopus</taxon>
        <taxon>Xenopus</taxon>
    </lineage>
</organism>
<reference evidence="13" key="1">
    <citation type="submission" date="2024-06" db="UniProtKB">
        <authorList>
            <consortium name="RefSeq"/>
        </authorList>
    </citation>
    <scope>NUCLEOTIDE SEQUENCE [LARGE SCALE GENOMIC DNA]</scope>
    <source>
        <strain evidence="13">J_2021</strain>
    </source>
</reference>
<feature type="region of interest" description="Disordered" evidence="11">
    <location>
        <begin position="1"/>
        <end position="55"/>
    </location>
</feature>
<feature type="compositionally biased region" description="Basic and acidic residues" evidence="11">
    <location>
        <begin position="749"/>
        <end position="761"/>
    </location>
</feature>
<feature type="compositionally biased region" description="Gly residues" evidence="11">
    <location>
        <begin position="40"/>
        <end position="51"/>
    </location>
</feature>
<evidence type="ECO:0000256" key="7">
    <source>
        <dbReference type="ARBA" id="ARBA00023212"/>
    </source>
</evidence>
<dbReference type="GO" id="GO:0048788">
    <property type="term" value="C:cytoskeleton of presynaptic active zone"/>
    <property type="evidence" value="ECO:0007669"/>
    <property type="project" value="TreeGrafter"/>
</dbReference>
<dbReference type="Pfam" id="PF10174">
    <property type="entry name" value="Cast"/>
    <property type="match status" value="1"/>
</dbReference>
<dbReference type="GO" id="GO:0007274">
    <property type="term" value="P:neuromuscular synaptic transmission"/>
    <property type="evidence" value="ECO:0007669"/>
    <property type="project" value="TreeGrafter"/>
</dbReference>
<keyword evidence="7" id="KW-0206">Cytoskeleton</keyword>